<comment type="caution">
    <text evidence="1">The sequence shown here is derived from an EMBL/GenBank/DDBJ whole genome shotgun (WGS) entry which is preliminary data.</text>
</comment>
<sequence length="308" mass="34051">MPHHMHHEAPAASAAVEPQHANVVDNPPHLHAFSLMGYEHVFAVHMTQYHHEVHKYQIAYRVDLPEAVLQEYRQVRRNNPGDFIVMCNHAEDPFIIPAIPAGEKPTFRANIFQGMPSFPPEYLDDPHFFPWDPQKVVLPIAGDFTATVGRMVLFRPFAHHYQQPKVATYLLFGEDGEAHMTNLQTASLASGPFEPDAFGPDYDHQLTLKSAPDWLSPTLLKAGVVVTVPSVRLRDDAGTPTIPCASPFANGQTIEVMYRGMGPARQVTVGHSVLCATGVSNSEAVMPCSEEASMNISPTPDRFLISSQ</sequence>
<dbReference type="EMBL" id="JAHXDN010000002">
    <property type="protein sequence ID" value="MBW4708190.1"/>
    <property type="molecule type" value="Genomic_DNA"/>
</dbReference>
<dbReference type="RefSeq" id="WP_219501689.1">
    <property type="nucleotide sequence ID" value="NZ_JAHXDN010000002.1"/>
</dbReference>
<proteinExistence type="predicted"/>
<accession>A0A9X1FW64</accession>
<reference evidence="1" key="1">
    <citation type="submission" date="2021-07" db="EMBL/GenBank/DDBJ databases">
        <title>Roseobacter insulae sp. nov., isolated from a tidal flat.</title>
        <authorList>
            <person name="Park S."/>
            <person name="Yoon J.-H."/>
        </authorList>
    </citation>
    <scope>NUCLEOTIDE SEQUENCE</scope>
    <source>
        <strain evidence="1">YSTF-M11</strain>
    </source>
</reference>
<gene>
    <name evidence="1" type="ORF">KX928_10380</name>
</gene>
<protein>
    <submittedName>
        <fullName evidence="1">Uncharacterized protein</fullName>
    </submittedName>
</protein>
<organism evidence="1 2">
    <name type="scientific">Roseobacter insulae</name>
    <dbReference type="NCBI Taxonomy" id="2859783"/>
    <lineage>
        <taxon>Bacteria</taxon>
        <taxon>Pseudomonadati</taxon>
        <taxon>Pseudomonadota</taxon>
        <taxon>Alphaproteobacteria</taxon>
        <taxon>Rhodobacterales</taxon>
        <taxon>Roseobacteraceae</taxon>
        <taxon>Roseobacter</taxon>
    </lineage>
</organism>
<dbReference type="AlphaFoldDB" id="A0A9X1FW64"/>
<evidence type="ECO:0000313" key="1">
    <source>
        <dbReference type="EMBL" id="MBW4708190.1"/>
    </source>
</evidence>
<dbReference type="Proteomes" id="UP001138661">
    <property type="component" value="Unassembled WGS sequence"/>
</dbReference>
<name>A0A9X1FW64_9RHOB</name>
<evidence type="ECO:0000313" key="2">
    <source>
        <dbReference type="Proteomes" id="UP001138661"/>
    </source>
</evidence>
<keyword evidence="2" id="KW-1185">Reference proteome</keyword>